<feature type="region of interest" description="Disordered" evidence="6">
    <location>
        <begin position="134"/>
        <end position="245"/>
    </location>
</feature>
<dbReference type="InterPro" id="IPR046347">
    <property type="entry name" value="bZIP_sf"/>
</dbReference>
<dbReference type="GO" id="GO:0005634">
    <property type="term" value="C:nucleus"/>
    <property type="evidence" value="ECO:0007669"/>
    <property type="project" value="UniProtKB-SubCell"/>
</dbReference>
<keyword evidence="3" id="KW-0238">DNA-binding</keyword>
<dbReference type="InterPro" id="IPR004827">
    <property type="entry name" value="bZIP"/>
</dbReference>
<feature type="domain" description="BZIP" evidence="7">
    <location>
        <begin position="222"/>
        <end position="277"/>
    </location>
</feature>
<evidence type="ECO:0000313" key="9">
    <source>
        <dbReference type="EnsemblPlants" id="Ma10_p09680.1"/>
    </source>
</evidence>
<dbReference type="InterPro" id="IPR045314">
    <property type="entry name" value="bZIP_plant_GBF1"/>
</dbReference>
<feature type="compositionally biased region" description="Polar residues" evidence="6">
    <location>
        <begin position="134"/>
        <end position="157"/>
    </location>
</feature>
<reference evidence="9" key="2">
    <citation type="submission" date="2021-05" db="UniProtKB">
        <authorList>
            <consortium name="EnsemblPlants"/>
        </authorList>
    </citation>
    <scope>IDENTIFICATION</scope>
    <source>
        <strain evidence="9">subsp. malaccensis</strain>
    </source>
</reference>
<keyword evidence="10" id="KW-1185">Reference proteome</keyword>
<dbReference type="SUPFAM" id="SSF57959">
    <property type="entry name" value="Leucine zipper domain"/>
    <property type="match status" value="1"/>
</dbReference>
<name>A0A804KUG4_MUSAM</name>
<evidence type="ECO:0000259" key="7">
    <source>
        <dbReference type="PROSITE" id="PS50217"/>
    </source>
</evidence>
<evidence type="ECO:0000256" key="1">
    <source>
        <dbReference type="ARBA" id="ARBA00004123"/>
    </source>
</evidence>
<feature type="compositionally biased region" description="Basic and acidic residues" evidence="6">
    <location>
        <begin position="212"/>
        <end position="224"/>
    </location>
</feature>
<feature type="region of interest" description="Disordered" evidence="6">
    <location>
        <begin position="48"/>
        <end position="102"/>
    </location>
</feature>
<evidence type="ECO:0000256" key="6">
    <source>
        <dbReference type="SAM" id="MobiDB-lite"/>
    </source>
</evidence>
<evidence type="ECO:0000313" key="8">
    <source>
        <dbReference type="EMBL" id="CAG1853040.1"/>
    </source>
</evidence>
<reference evidence="8" key="1">
    <citation type="submission" date="2021-03" db="EMBL/GenBank/DDBJ databases">
        <authorList>
            <consortium name="Genoscope - CEA"/>
            <person name="William W."/>
        </authorList>
    </citation>
    <scope>NUCLEOTIDE SEQUENCE</scope>
    <source>
        <strain evidence="8">Doubled-haploid Pahang</strain>
    </source>
</reference>
<dbReference type="PROSITE" id="PS50217">
    <property type="entry name" value="BZIP"/>
    <property type="match status" value="1"/>
</dbReference>
<evidence type="ECO:0000256" key="5">
    <source>
        <dbReference type="ARBA" id="ARBA00023242"/>
    </source>
</evidence>
<dbReference type="GO" id="GO:0003677">
    <property type="term" value="F:DNA binding"/>
    <property type="evidence" value="ECO:0007669"/>
    <property type="project" value="UniProtKB-KW"/>
</dbReference>
<dbReference type="Pfam" id="PF12498">
    <property type="entry name" value="bZIP_C"/>
    <property type="match status" value="1"/>
</dbReference>
<evidence type="ECO:0000313" key="10">
    <source>
        <dbReference type="Proteomes" id="UP000012960"/>
    </source>
</evidence>
<dbReference type="Pfam" id="PF00170">
    <property type="entry name" value="bZIP_1"/>
    <property type="match status" value="1"/>
</dbReference>
<dbReference type="PANTHER" id="PTHR46408:SF10">
    <property type="entry name" value="BASIC LEUCINE ZIPPER 63"/>
    <property type="match status" value="1"/>
</dbReference>
<evidence type="ECO:0000256" key="3">
    <source>
        <dbReference type="ARBA" id="ARBA00023125"/>
    </source>
</evidence>
<dbReference type="Gramene" id="Ma10_t09680.1">
    <property type="protein sequence ID" value="Ma10_p09680.1"/>
    <property type="gene ID" value="Ma10_g09680"/>
</dbReference>
<dbReference type="Gene3D" id="1.20.5.170">
    <property type="match status" value="1"/>
</dbReference>
<dbReference type="EnsemblPlants" id="Ma10_t09680.1">
    <property type="protein sequence ID" value="Ma10_p09680.1"/>
    <property type="gene ID" value="Ma10_g09680"/>
</dbReference>
<dbReference type="OMA" id="EISTMGM"/>
<dbReference type="FunCoup" id="A0A804KUG4">
    <property type="interactions" value="231"/>
</dbReference>
<protein>
    <submittedName>
        <fullName evidence="8">(wild Malaysian banana) hypothetical protein</fullName>
    </submittedName>
</protein>
<evidence type="ECO:0000256" key="4">
    <source>
        <dbReference type="ARBA" id="ARBA00023163"/>
    </source>
</evidence>
<dbReference type="FunFam" id="1.20.5.170:FF:000020">
    <property type="entry name" value="BZIP transcription factor"/>
    <property type="match status" value="1"/>
</dbReference>
<dbReference type="InterPro" id="IPR020983">
    <property type="entry name" value="Basic_leucine-zipper_C"/>
</dbReference>
<evidence type="ECO:0000256" key="2">
    <source>
        <dbReference type="ARBA" id="ARBA00023015"/>
    </source>
</evidence>
<dbReference type="SMART" id="SM00338">
    <property type="entry name" value="BRLZ"/>
    <property type="match status" value="1"/>
</dbReference>
<dbReference type="PANTHER" id="PTHR46408">
    <property type="entry name" value="BASIC LEUCINE ZIPPER 63"/>
    <property type="match status" value="1"/>
</dbReference>
<dbReference type="InParanoid" id="A0A804KUG4"/>
<dbReference type="Proteomes" id="UP000012960">
    <property type="component" value="Unplaced"/>
</dbReference>
<comment type="subcellular location">
    <subcellularLocation>
        <location evidence="1">Nucleus</location>
    </subcellularLocation>
</comment>
<keyword evidence="2" id="KW-0805">Transcription regulation</keyword>
<gene>
    <name evidence="8" type="ORF">GSMUA_312660.1</name>
</gene>
<keyword evidence="4" id="KW-0804">Transcription</keyword>
<sequence>MERVFSVEEIPDPFWPGTDLPAANGGGGMNRSASEWYFEKFLEVAEEKVAAPGLPNPNPNPNPDSGGDVREDGGRAGASETTAAKVEGNATTTTVLPSEPPPAGVDPVAYAAMLKQKLDMYCAAVAMSRGSSVNPQESASIADTSSPASDASQQGSQAPGKGNGSKVQDKAGGATSGFPALPVMQNSGVQGRPATSGSSREYSDEDEADGEAETRENMDPTDVKRLRRMISNRESARRSRRRKQAHLSELEAQVAQLRVENSSLLKRLADINQKYNEAAVDNRVLKADVETLRAKVKMAEDSVKQLTGINPLNPTISDMSARSIPFSGSPSDASDASVPIHDDKEHFFQAQTHDRRMNPCLPEIASVTPVDVVHGAVAGGKMGRTASMQRVASLEHLQKKICGGGQNSCISAQCDSTWDPESSVNNKQNQA</sequence>
<accession>A0A804KUG4</accession>
<keyword evidence="5" id="KW-0539">Nucleus</keyword>
<proteinExistence type="predicted"/>
<dbReference type="OrthoDB" id="664875at2759"/>
<dbReference type="GO" id="GO:0003700">
    <property type="term" value="F:DNA-binding transcription factor activity"/>
    <property type="evidence" value="ECO:0007669"/>
    <property type="project" value="InterPro"/>
</dbReference>
<dbReference type="CDD" id="cd14702">
    <property type="entry name" value="bZIP_plant_GBF1"/>
    <property type="match status" value="1"/>
</dbReference>
<feature type="compositionally biased region" description="Polar residues" evidence="6">
    <location>
        <begin position="184"/>
        <end position="200"/>
    </location>
</feature>
<feature type="region of interest" description="Disordered" evidence="6">
    <location>
        <begin position="1"/>
        <end position="28"/>
    </location>
</feature>
<dbReference type="PROSITE" id="PS00036">
    <property type="entry name" value="BZIP_BASIC"/>
    <property type="match status" value="1"/>
</dbReference>
<dbReference type="EMBL" id="HG996476">
    <property type="protein sequence ID" value="CAG1853040.1"/>
    <property type="molecule type" value="Genomic_DNA"/>
</dbReference>
<dbReference type="AlphaFoldDB" id="A0A804KUG4"/>
<organism evidence="9 10">
    <name type="scientific">Musa acuminata subsp. malaccensis</name>
    <name type="common">Wild banana</name>
    <name type="synonym">Musa malaccensis</name>
    <dbReference type="NCBI Taxonomy" id="214687"/>
    <lineage>
        <taxon>Eukaryota</taxon>
        <taxon>Viridiplantae</taxon>
        <taxon>Streptophyta</taxon>
        <taxon>Embryophyta</taxon>
        <taxon>Tracheophyta</taxon>
        <taxon>Spermatophyta</taxon>
        <taxon>Magnoliopsida</taxon>
        <taxon>Liliopsida</taxon>
        <taxon>Zingiberales</taxon>
        <taxon>Musaceae</taxon>
        <taxon>Musa</taxon>
    </lineage>
</organism>